<proteinExistence type="predicted"/>
<feature type="region of interest" description="Disordered" evidence="1">
    <location>
        <begin position="1"/>
        <end position="25"/>
    </location>
</feature>
<gene>
    <name evidence="2" type="ORF">DF3PB_5720004</name>
</gene>
<accession>A0A380TIF4</accession>
<evidence type="ECO:0000256" key="1">
    <source>
        <dbReference type="SAM" id="MobiDB-lite"/>
    </source>
</evidence>
<protein>
    <submittedName>
        <fullName evidence="2">Uncharacterized protein</fullName>
    </submittedName>
</protein>
<dbReference type="EMBL" id="UIDG01000526">
    <property type="protein sequence ID" value="SUS08076.1"/>
    <property type="molecule type" value="Genomic_DNA"/>
</dbReference>
<name>A0A380TIF4_9ZZZZ</name>
<evidence type="ECO:0000313" key="2">
    <source>
        <dbReference type="EMBL" id="SUS08076.1"/>
    </source>
</evidence>
<sequence length="56" mass="5763">MPEADATEGWHNAFTGAPLATGTGSDGTVRLPVADLLSTFPVGVWMRGIGDFAFGP</sequence>
<reference evidence="2" key="1">
    <citation type="submission" date="2018-07" db="EMBL/GenBank/DDBJ databases">
        <authorList>
            <person name="Quirk P.G."/>
            <person name="Krulwich T.A."/>
        </authorList>
    </citation>
    <scope>NUCLEOTIDE SEQUENCE</scope>
</reference>
<organism evidence="2">
    <name type="scientific">metagenome</name>
    <dbReference type="NCBI Taxonomy" id="256318"/>
    <lineage>
        <taxon>unclassified sequences</taxon>
        <taxon>metagenomes</taxon>
    </lineage>
</organism>
<dbReference type="AlphaFoldDB" id="A0A380TIF4"/>